<evidence type="ECO:0000313" key="2">
    <source>
        <dbReference type="EMBL" id="MFC0178914.1"/>
    </source>
</evidence>
<protein>
    <submittedName>
        <fullName evidence="2">Uncharacterized protein</fullName>
    </submittedName>
</protein>
<feature type="chain" id="PRO_5046201360" evidence="1">
    <location>
        <begin position="20"/>
        <end position="144"/>
    </location>
</feature>
<accession>A0ABV6C7H7</accession>
<keyword evidence="3" id="KW-1185">Reference proteome</keyword>
<dbReference type="RefSeq" id="WP_385875974.1">
    <property type="nucleotide sequence ID" value="NZ_JBHLXE010000024.1"/>
</dbReference>
<sequence length="144" mass="16644">MKKILIILFFGFYSLSISADYDQKMTFDEMINEYKIYSLALCIKNNYEKMGVDFNQLPLKDITRGFIDIDAGLGFGGNGKTTNVLEDYIQMKTGHFYQPVHKTGDMASTNIVIYQFADFYESQELKDFLKKQIELRLLELGEDA</sequence>
<name>A0ABV6C7H7_9GAMM</name>
<evidence type="ECO:0000313" key="3">
    <source>
        <dbReference type="Proteomes" id="UP001589758"/>
    </source>
</evidence>
<reference evidence="2 3" key="1">
    <citation type="submission" date="2024-09" db="EMBL/GenBank/DDBJ databases">
        <authorList>
            <person name="Sun Q."/>
            <person name="Mori K."/>
        </authorList>
    </citation>
    <scope>NUCLEOTIDE SEQUENCE [LARGE SCALE GENOMIC DNA]</scope>
    <source>
        <strain evidence="2 3">CCM 8545</strain>
    </source>
</reference>
<proteinExistence type="predicted"/>
<evidence type="ECO:0000256" key="1">
    <source>
        <dbReference type="SAM" id="SignalP"/>
    </source>
</evidence>
<dbReference type="EMBL" id="JBHLXE010000024">
    <property type="protein sequence ID" value="MFC0178914.1"/>
    <property type="molecule type" value="Genomic_DNA"/>
</dbReference>
<feature type="signal peptide" evidence="1">
    <location>
        <begin position="1"/>
        <end position="19"/>
    </location>
</feature>
<keyword evidence="1" id="KW-0732">Signal</keyword>
<comment type="caution">
    <text evidence="2">The sequence shown here is derived from an EMBL/GenBank/DDBJ whole genome shotgun (WGS) entry which is preliminary data.</text>
</comment>
<organism evidence="2 3">
    <name type="scientific">Thorsellia kenyensis</name>
    <dbReference type="NCBI Taxonomy" id="1549888"/>
    <lineage>
        <taxon>Bacteria</taxon>
        <taxon>Pseudomonadati</taxon>
        <taxon>Pseudomonadota</taxon>
        <taxon>Gammaproteobacteria</taxon>
        <taxon>Enterobacterales</taxon>
        <taxon>Thorselliaceae</taxon>
        <taxon>Thorsellia</taxon>
    </lineage>
</organism>
<gene>
    <name evidence="2" type="ORF">ACFFIT_02200</name>
</gene>
<dbReference type="Proteomes" id="UP001589758">
    <property type="component" value="Unassembled WGS sequence"/>
</dbReference>